<evidence type="ECO:0000313" key="2">
    <source>
        <dbReference type="Proteomes" id="UP001152562"/>
    </source>
</evidence>
<dbReference type="EMBL" id="CALOZG010000003">
    <property type="protein sequence ID" value="CAH4009450.1"/>
    <property type="molecule type" value="Genomic_DNA"/>
</dbReference>
<reference evidence="1" key="1">
    <citation type="submission" date="2022-05" db="EMBL/GenBank/DDBJ databases">
        <authorList>
            <person name="Okamura Y."/>
        </authorList>
    </citation>
    <scope>NUCLEOTIDE SEQUENCE</scope>
</reference>
<evidence type="ECO:0000313" key="1">
    <source>
        <dbReference type="EMBL" id="CAH4009450.1"/>
    </source>
</evidence>
<accession>A0A9P0TBA9</accession>
<organism evidence="1 2">
    <name type="scientific">Pieris brassicae</name>
    <name type="common">White butterfly</name>
    <name type="synonym">Large white butterfly</name>
    <dbReference type="NCBI Taxonomy" id="7116"/>
    <lineage>
        <taxon>Eukaryota</taxon>
        <taxon>Metazoa</taxon>
        <taxon>Ecdysozoa</taxon>
        <taxon>Arthropoda</taxon>
        <taxon>Hexapoda</taxon>
        <taxon>Insecta</taxon>
        <taxon>Pterygota</taxon>
        <taxon>Neoptera</taxon>
        <taxon>Endopterygota</taxon>
        <taxon>Lepidoptera</taxon>
        <taxon>Glossata</taxon>
        <taxon>Ditrysia</taxon>
        <taxon>Papilionoidea</taxon>
        <taxon>Pieridae</taxon>
        <taxon>Pierinae</taxon>
        <taxon>Pieris</taxon>
    </lineage>
</organism>
<dbReference type="AlphaFoldDB" id="A0A9P0TBA9"/>
<comment type="caution">
    <text evidence="1">The sequence shown here is derived from an EMBL/GenBank/DDBJ whole genome shotgun (WGS) entry which is preliminary data.</text>
</comment>
<name>A0A9P0TBA9_PIEBR</name>
<dbReference type="Proteomes" id="UP001152562">
    <property type="component" value="Unassembled WGS sequence"/>
</dbReference>
<proteinExistence type="predicted"/>
<protein>
    <submittedName>
        <fullName evidence="1">Uncharacterized protein</fullName>
    </submittedName>
</protein>
<sequence>MNGIVMRIQEEKLNIDQFSEIIAIRVERLRKNRMQYLSEGRSDAYTTSTSIKYTSSGSVKTRLSKSTFFLSTNEDASYWKLEVGSVPSSRTVLSIATNSWVF</sequence>
<gene>
    <name evidence="1" type="ORF">PIBRA_LOCUS3152</name>
</gene>
<keyword evidence="2" id="KW-1185">Reference proteome</keyword>